<feature type="domain" description="HTH tetR-type" evidence="3">
    <location>
        <begin position="10"/>
        <end position="70"/>
    </location>
</feature>
<dbReference type="InterPro" id="IPR050624">
    <property type="entry name" value="HTH-type_Tx_Regulator"/>
</dbReference>
<evidence type="ECO:0000256" key="1">
    <source>
        <dbReference type="ARBA" id="ARBA00023125"/>
    </source>
</evidence>
<evidence type="ECO:0000313" key="4">
    <source>
        <dbReference type="EMBL" id="TLG76766.1"/>
    </source>
</evidence>
<keyword evidence="1 2" id="KW-0238">DNA-binding</keyword>
<sequence>MVNKFEARTQKKQTAIIAASIQLFGKYGYKKTNIKMIAQEANVSQVSIYNYFENKENLVLACVKFLMQDILDKSKVILSEPISFEEKLNKVMQLCNGDFNAIIQEHFSSTLNDDSGFLQLLVETSSVYKSEIYKLYIQAGKDEGWINKDLATESILEFINAMNAAGATYTGDNSEQLFSDFQQILFYGIHKV</sequence>
<dbReference type="Gene3D" id="1.10.357.10">
    <property type="entry name" value="Tetracycline Repressor, domain 2"/>
    <property type="match status" value="1"/>
</dbReference>
<dbReference type="InParanoid" id="A0A5R8QG68"/>
<dbReference type="InterPro" id="IPR001647">
    <property type="entry name" value="HTH_TetR"/>
</dbReference>
<name>A0A5R8QG68_9FIRM</name>
<evidence type="ECO:0000313" key="5">
    <source>
        <dbReference type="Proteomes" id="UP000306912"/>
    </source>
</evidence>
<evidence type="ECO:0000256" key="2">
    <source>
        <dbReference type="PROSITE-ProRule" id="PRU00335"/>
    </source>
</evidence>
<dbReference type="RefSeq" id="WP_138190403.1">
    <property type="nucleotide sequence ID" value="NZ_VBWP01000002.1"/>
</dbReference>
<accession>A0A5R8QG68</accession>
<dbReference type="AlphaFoldDB" id="A0A5R8QG68"/>
<dbReference type="PANTHER" id="PTHR43479:SF21">
    <property type="entry name" value="TRANSCRIPTIONAL REGULATOR, TETR FAMILY"/>
    <property type="match status" value="1"/>
</dbReference>
<protein>
    <submittedName>
        <fullName evidence="4">TetR/AcrR family transcriptional regulator</fullName>
    </submittedName>
</protein>
<organism evidence="4 5">
    <name type="scientific">Culicoidibacter larvae</name>
    <dbReference type="NCBI Taxonomy" id="2579976"/>
    <lineage>
        <taxon>Bacteria</taxon>
        <taxon>Bacillati</taxon>
        <taxon>Bacillota</taxon>
        <taxon>Culicoidibacteria</taxon>
        <taxon>Culicoidibacterales</taxon>
        <taxon>Culicoidibacteraceae</taxon>
        <taxon>Culicoidibacter</taxon>
    </lineage>
</organism>
<evidence type="ECO:0000259" key="3">
    <source>
        <dbReference type="PROSITE" id="PS50977"/>
    </source>
</evidence>
<dbReference type="OrthoDB" id="113732at2"/>
<dbReference type="PRINTS" id="PR00455">
    <property type="entry name" value="HTHTETR"/>
</dbReference>
<dbReference type="EMBL" id="VBWP01000002">
    <property type="protein sequence ID" value="TLG76766.1"/>
    <property type="molecule type" value="Genomic_DNA"/>
</dbReference>
<dbReference type="Proteomes" id="UP000306912">
    <property type="component" value="Unassembled WGS sequence"/>
</dbReference>
<dbReference type="Pfam" id="PF00440">
    <property type="entry name" value="TetR_N"/>
    <property type="match status" value="1"/>
</dbReference>
<gene>
    <name evidence="4" type="ORF">FEZ08_03885</name>
</gene>
<reference evidence="4 5" key="1">
    <citation type="submission" date="2019-05" db="EMBL/GenBank/DDBJ databases">
        <title>Culicoidintestinum kansasii gen. nov., sp. nov. from the gastrointestinal tract of the biting midge, Culicoides sonorensis.</title>
        <authorList>
            <person name="Neupane S."/>
            <person name="Ghosh A."/>
            <person name="Gunther S."/>
            <person name="Martin K."/>
            <person name="Zurek L."/>
        </authorList>
    </citation>
    <scope>NUCLEOTIDE SEQUENCE [LARGE SCALE GENOMIC DNA]</scope>
    <source>
        <strain evidence="4 5">CS-1</strain>
    </source>
</reference>
<dbReference type="GO" id="GO:0003677">
    <property type="term" value="F:DNA binding"/>
    <property type="evidence" value="ECO:0007669"/>
    <property type="project" value="UniProtKB-UniRule"/>
</dbReference>
<dbReference type="PANTHER" id="PTHR43479">
    <property type="entry name" value="ACREF/ENVCD OPERON REPRESSOR-RELATED"/>
    <property type="match status" value="1"/>
</dbReference>
<keyword evidence="5" id="KW-1185">Reference proteome</keyword>
<comment type="caution">
    <text evidence="4">The sequence shown here is derived from an EMBL/GenBank/DDBJ whole genome shotgun (WGS) entry which is preliminary data.</text>
</comment>
<dbReference type="InterPro" id="IPR009057">
    <property type="entry name" value="Homeodomain-like_sf"/>
</dbReference>
<dbReference type="PROSITE" id="PS50977">
    <property type="entry name" value="HTH_TETR_2"/>
    <property type="match status" value="1"/>
</dbReference>
<proteinExistence type="predicted"/>
<dbReference type="SUPFAM" id="SSF46689">
    <property type="entry name" value="Homeodomain-like"/>
    <property type="match status" value="1"/>
</dbReference>
<feature type="DNA-binding region" description="H-T-H motif" evidence="2">
    <location>
        <begin position="33"/>
        <end position="52"/>
    </location>
</feature>